<dbReference type="InterPro" id="IPR029338">
    <property type="entry name" value="TSSC4"/>
</dbReference>
<feature type="region of interest" description="Disordered" evidence="1">
    <location>
        <begin position="86"/>
        <end position="108"/>
    </location>
</feature>
<dbReference type="PANTHER" id="PTHR13445:SF5">
    <property type="entry name" value="PROTEIN TSSC4"/>
    <property type="match status" value="1"/>
</dbReference>
<evidence type="ECO:0000256" key="1">
    <source>
        <dbReference type="SAM" id="MobiDB-lite"/>
    </source>
</evidence>
<gene>
    <name evidence="3" type="primary">LOC104705579</name>
</gene>
<evidence type="ECO:0000313" key="3">
    <source>
        <dbReference type="RefSeq" id="XP_010419905.1"/>
    </source>
</evidence>
<dbReference type="GeneID" id="104705579"/>
<feature type="region of interest" description="Disordered" evidence="1">
    <location>
        <begin position="191"/>
        <end position="274"/>
    </location>
</feature>
<reference evidence="3" key="2">
    <citation type="submission" date="2025-08" db="UniProtKB">
        <authorList>
            <consortium name="RefSeq"/>
        </authorList>
    </citation>
    <scope>IDENTIFICATION</scope>
    <source>
        <tissue evidence="3">Leaf</tissue>
    </source>
</reference>
<protein>
    <submittedName>
        <fullName evidence="3">Uncharacterized protein LOC104705579</fullName>
    </submittedName>
</protein>
<feature type="compositionally biased region" description="Basic and acidic residues" evidence="1">
    <location>
        <begin position="221"/>
        <end position="252"/>
    </location>
</feature>
<keyword evidence="2" id="KW-1185">Reference proteome</keyword>
<organism evidence="2 3">
    <name type="scientific">Camelina sativa</name>
    <name type="common">False flax</name>
    <name type="synonym">Myagrum sativum</name>
    <dbReference type="NCBI Taxonomy" id="90675"/>
    <lineage>
        <taxon>Eukaryota</taxon>
        <taxon>Viridiplantae</taxon>
        <taxon>Streptophyta</taxon>
        <taxon>Embryophyta</taxon>
        <taxon>Tracheophyta</taxon>
        <taxon>Spermatophyta</taxon>
        <taxon>Magnoliopsida</taxon>
        <taxon>eudicotyledons</taxon>
        <taxon>Gunneridae</taxon>
        <taxon>Pentapetalae</taxon>
        <taxon>rosids</taxon>
        <taxon>malvids</taxon>
        <taxon>Brassicales</taxon>
        <taxon>Brassicaceae</taxon>
        <taxon>Camelineae</taxon>
        <taxon>Camelina</taxon>
    </lineage>
</organism>
<feature type="compositionally biased region" description="Basic and acidic residues" evidence="1">
    <location>
        <begin position="57"/>
        <end position="71"/>
    </location>
</feature>
<feature type="compositionally biased region" description="Low complexity" evidence="1">
    <location>
        <begin position="27"/>
        <end position="55"/>
    </location>
</feature>
<feature type="region of interest" description="Disordered" evidence="1">
    <location>
        <begin position="27"/>
        <end position="71"/>
    </location>
</feature>
<accession>A0ABM0T2E8</accession>
<proteinExistence type="predicted"/>
<evidence type="ECO:0000313" key="2">
    <source>
        <dbReference type="Proteomes" id="UP000694864"/>
    </source>
</evidence>
<reference evidence="2" key="1">
    <citation type="journal article" date="2014" name="Nat. Commun.">
        <title>The emerging biofuel crop Camelina sativa retains a highly undifferentiated hexaploid genome structure.</title>
        <authorList>
            <person name="Kagale S."/>
            <person name="Koh C."/>
            <person name="Nixon J."/>
            <person name="Bollina V."/>
            <person name="Clarke W.E."/>
            <person name="Tuteja R."/>
            <person name="Spillane C."/>
            <person name="Robinson S.J."/>
            <person name="Links M.G."/>
            <person name="Clarke C."/>
            <person name="Higgins E.E."/>
            <person name="Huebert T."/>
            <person name="Sharpe A.G."/>
            <person name="Parkin I.A."/>
        </authorList>
    </citation>
    <scope>NUCLEOTIDE SEQUENCE [LARGE SCALE GENOMIC DNA]</scope>
    <source>
        <strain evidence="2">cv. DH55</strain>
    </source>
</reference>
<sequence length="404" mass="44700">MASSSGSADEDFQSRVAKSFGSLAFFRPSSSKFSTTSSAPPSRQQQSGSVWSVSGTEVEKREWNRDSYDRDEIPCASSFDEILRQQRTSSRKLSEDDLKDIDGGEDFDGDWSIRASMGLDRTLDDEAEEDEYDKVALGKEDDVEGLSMKDSLSAQKLRNGRGIGWTRDPRANYVAAQIRLKEDEIEANKLKAFVTKQPSESKEPHSGGESSKAVPPKPILKRKEDTSDSEARTGKRVRFDVVFEETLKKPEDTSTTSSKSMSHQSKNGARVPDYLLNPSKYTRYTFDPSCELNDKSPTGEYMDIPKSVEGLETSDSESFKKVSFIPQKKTKDVREDGNNCSEAKPTVAGELAKDESPSATEDGVTEIGELESGVTEIGEIDSSTSFQKKGRQYRAKPSVDETVV</sequence>
<feature type="compositionally biased region" description="Low complexity" evidence="1">
    <location>
        <begin position="253"/>
        <end position="265"/>
    </location>
</feature>
<feature type="compositionally biased region" description="Basic and acidic residues" evidence="1">
    <location>
        <begin position="92"/>
        <end position="102"/>
    </location>
</feature>
<dbReference type="RefSeq" id="XP_010419905.1">
    <property type="nucleotide sequence ID" value="XM_010421603.2"/>
</dbReference>
<dbReference type="Proteomes" id="UP000694864">
    <property type="component" value="Chromosome 8"/>
</dbReference>
<dbReference type="PANTHER" id="PTHR13445">
    <property type="entry name" value="TUMOR SUPPRESSING SUBTRANSFERABLE CANDIDATE 4 TSSC4"/>
    <property type="match status" value="1"/>
</dbReference>
<feature type="region of interest" description="Disordered" evidence="1">
    <location>
        <begin position="330"/>
        <end position="404"/>
    </location>
</feature>
<feature type="region of interest" description="Disordered" evidence="1">
    <location>
        <begin position="144"/>
        <end position="168"/>
    </location>
</feature>
<name>A0ABM0T2E8_CAMSA</name>